<feature type="compositionally biased region" description="Basic residues" evidence="2">
    <location>
        <begin position="810"/>
        <end position="821"/>
    </location>
</feature>
<feature type="region of interest" description="Disordered" evidence="2">
    <location>
        <begin position="95"/>
        <end position="302"/>
    </location>
</feature>
<feature type="compositionally biased region" description="Polar residues" evidence="2">
    <location>
        <begin position="291"/>
        <end position="302"/>
    </location>
</feature>
<keyword evidence="5" id="KW-1185">Reference proteome</keyword>
<dbReference type="Proteomes" id="UP001358614">
    <property type="component" value="Chromosome 2"/>
</dbReference>
<evidence type="ECO:0000256" key="1">
    <source>
        <dbReference type="SAM" id="Coils"/>
    </source>
</evidence>
<gene>
    <name evidence="4" type="ORF">V865_007615</name>
</gene>
<feature type="domain" description="C2H2-type" evidence="3">
    <location>
        <begin position="636"/>
        <end position="659"/>
    </location>
</feature>
<proteinExistence type="predicted"/>
<protein>
    <recommendedName>
        <fullName evidence="3">C2H2-type domain-containing protein</fullName>
    </recommendedName>
</protein>
<feature type="compositionally biased region" description="Low complexity" evidence="2">
    <location>
        <begin position="444"/>
        <end position="469"/>
    </location>
</feature>
<feature type="compositionally biased region" description="Acidic residues" evidence="2">
    <location>
        <begin position="213"/>
        <end position="223"/>
    </location>
</feature>
<dbReference type="Gene3D" id="3.30.160.60">
    <property type="entry name" value="Classic Zinc Finger"/>
    <property type="match status" value="1"/>
</dbReference>
<evidence type="ECO:0000313" key="5">
    <source>
        <dbReference type="Proteomes" id="UP001358614"/>
    </source>
</evidence>
<keyword evidence="1" id="KW-0175">Coiled coil</keyword>
<feature type="compositionally biased region" description="Basic and acidic residues" evidence="2">
    <location>
        <begin position="26"/>
        <end position="40"/>
    </location>
</feature>
<feature type="compositionally biased region" description="Polar residues" evidence="2">
    <location>
        <begin position="261"/>
        <end position="282"/>
    </location>
</feature>
<accession>A0AAX4KSP7</accession>
<feature type="compositionally biased region" description="Low complexity" evidence="2">
    <location>
        <begin position="769"/>
        <end position="791"/>
    </location>
</feature>
<sequence length="837" mass="93709">MFSRNFKGPRHSKTTRDYSSDDSLSETERQAIHIELEEMTLHPQGRAGAVGRVQPCRGAKRKAQKSIDKAYLKEKVWRDAQEVLRISKRRKMTELTERGLSTSGRGKGREIIDSQSRSDIGHSFKMLIHGNTGRRGMNSGEGEEGIRQAEGVEGDSETHHEDCGEVSSQESRLCDDSVQEDGEGLQGEGEGETSASDDNDGSEDRSELPASDDLTENVSEDVDDHSSTSQDGPSCIDIQDESDGCKEQDGHETDEGEMSNGDGSNPSHDETSSSSLSNLPENQTEEEPAESQDSGGPDVSQSQILTDGMLLPIEDPTVKGEDQVRDRCIICFNNLETIRCNSVRNDLDPILVIWTCNQCQTVPPLPTPHQSSPSRSRIHTGTMLRYEPYPRISHHPIVSSTSASYCRKDQGPSKISHPPPPYTTKPLALYPPIPGPHITSKPAQSHSHSQAQHSLSHSHSHSQSQSQSSRYQPSRGAQRDAKYTKKEAEKAQLLAQAKTIARNQQVTLSERKRQRTLPGPSVPLINVNHNQREETRSQMNLQLQLQLQNDAKKVRKEQLLAIRLAREEHQEMIRRKEAEEKKVRRIQLQVFVHARPTPCEWKGCEAILNSWATLERHIHHSHLHPSIIHGSNQVRCQWQGCNEVFRGRDECERHVLVGHMGAFSARCPFDCVFEGPSFPSLMAHISRRHPKATPDDFIPGLIHYQPTLPPLSRLPQLPSLTEPHRYHAFEPILPFRRGVGNRNRKMVQRNCFKGRYPAKKEFGDGIDYSASSDSSRASSRPSPSVSNSTSSDKAEYDTEQDMVNPEMKVKRSQRLRLKIVRRASGSSLGDSLYSEGC</sequence>
<dbReference type="KEGG" id="ker:91106416"/>
<feature type="region of interest" description="Disordered" evidence="2">
    <location>
        <begin position="400"/>
        <end position="488"/>
    </location>
</feature>
<feature type="compositionally biased region" description="Acidic residues" evidence="2">
    <location>
        <begin position="177"/>
        <end position="201"/>
    </location>
</feature>
<dbReference type="EMBL" id="CP144090">
    <property type="protein sequence ID" value="WWD09491.1"/>
    <property type="molecule type" value="Genomic_DNA"/>
</dbReference>
<feature type="region of interest" description="Disordered" evidence="2">
    <location>
        <begin position="1"/>
        <end position="66"/>
    </location>
</feature>
<name>A0AAX4KSP7_9TREE</name>
<dbReference type="AlphaFoldDB" id="A0AAX4KSP7"/>
<evidence type="ECO:0000313" key="4">
    <source>
        <dbReference type="EMBL" id="WWD09491.1"/>
    </source>
</evidence>
<organism evidence="4 5">
    <name type="scientific">Kwoniella europaea PYCC6329</name>
    <dbReference type="NCBI Taxonomy" id="1423913"/>
    <lineage>
        <taxon>Eukaryota</taxon>
        <taxon>Fungi</taxon>
        <taxon>Dikarya</taxon>
        <taxon>Basidiomycota</taxon>
        <taxon>Agaricomycotina</taxon>
        <taxon>Tremellomycetes</taxon>
        <taxon>Tremellales</taxon>
        <taxon>Cryptococcaceae</taxon>
        <taxon>Kwoniella</taxon>
    </lineage>
</organism>
<feature type="coiled-coil region" evidence="1">
    <location>
        <begin position="562"/>
        <end position="589"/>
    </location>
</feature>
<feature type="compositionally biased region" description="Basic and acidic residues" evidence="2">
    <location>
        <begin position="243"/>
        <end position="253"/>
    </location>
</feature>
<feature type="compositionally biased region" description="Basic and acidic residues" evidence="2">
    <location>
        <begin position="477"/>
        <end position="488"/>
    </location>
</feature>
<evidence type="ECO:0000256" key="2">
    <source>
        <dbReference type="SAM" id="MobiDB-lite"/>
    </source>
</evidence>
<feature type="region of interest" description="Disordered" evidence="2">
    <location>
        <begin position="504"/>
        <end position="525"/>
    </location>
</feature>
<dbReference type="PROSITE" id="PS00028">
    <property type="entry name" value="ZINC_FINGER_C2H2_1"/>
    <property type="match status" value="1"/>
</dbReference>
<dbReference type="SMART" id="SM00355">
    <property type="entry name" value="ZnF_C2H2"/>
    <property type="match status" value="3"/>
</dbReference>
<reference evidence="4 5" key="1">
    <citation type="submission" date="2024-01" db="EMBL/GenBank/DDBJ databases">
        <title>Comparative genomics of Cryptococcus and Kwoniella reveals pathogenesis evolution and contrasting modes of karyotype evolution via chromosome fusion or intercentromeric recombination.</title>
        <authorList>
            <person name="Coelho M.A."/>
            <person name="David-Palma M."/>
            <person name="Shea T."/>
            <person name="Bowers K."/>
            <person name="McGinley-Smith S."/>
            <person name="Mohammad A.W."/>
            <person name="Gnirke A."/>
            <person name="Yurkov A.M."/>
            <person name="Nowrousian M."/>
            <person name="Sun S."/>
            <person name="Cuomo C.A."/>
            <person name="Heitman J."/>
        </authorList>
    </citation>
    <scope>NUCLEOTIDE SEQUENCE [LARGE SCALE GENOMIC DNA]</scope>
    <source>
        <strain evidence="4 5">PYCC6329</strain>
    </source>
</reference>
<feature type="compositionally biased region" description="Pro residues" evidence="2">
    <location>
        <begin position="417"/>
        <end position="435"/>
    </location>
</feature>
<feature type="region of interest" description="Disordered" evidence="2">
    <location>
        <begin position="763"/>
        <end position="837"/>
    </location>
</feature>
<dbReference type="RefSeq" id="XP_066087458.1">
    <property type="nucleotide sequence ID" value="XM_066231361.1"/>
</dbReference>
<dbReference type="GeneID" id="91106416"/>
<dbReference type="InterPro" id="IPR013087">
    <property type="entry name" value="Znf_C2H2_type"/>
</dbReference>
<evidence type="ECO:0000259" key="3">
    <source>
        <dbReference type="PROSITE" id="PS00028"/>
    </source>
</evidence>